<feature type="region of interest" description="Disordered" evidence="1">
    <location>
        <begin position="163"/>
        <end position="186"/>
    </location>
</feature>
<name>A0A9P8SW87_ASPFM</name>
<protein>
    <submittedName>
        <fullName evidence="2">Uncharacterized protein</fullName>
    </submittedName>
</protein>
<evidence type="ECO:0000313" key="2">
    <source>
        <dbReference type="EMBL" id="KAH1909038.1"/>
    </source>
</evidence>
<organism evidence="2 3">
    <name type="scientific">Aspergillus fumigatus</name>
    <name type="common">Neosartorya fumigata</name>
    <dbReference type="NCBI Taxonomy" id="746128"/>
    <lineage>
        <taxon>Eukaryota</taxon>
        <taxon>Fungi</taxon>
        <taxon>Dikarya</taxon>
        <taxon>Ascomycota</taxon>
        <taxon>Pezizomycotina</taxon>
        <taxon>Eurotiomycetes</taxon>
        <taxon>Eurotiomycetidae</taxon>
        <taxon>Eurotiales</taxon>
        <taxon>Aspergillaceae</taxon>
        <taxon>Aspergillus</taxon>
        <taxon>Aspergillus subgen. Fumigati</taxon>
    </lineage>
</organism>
<dbReference type="OMA" id="NEVNDAH"/>
<accession>A0A9P8SW87</accession>
<feature type="region of interest" description="Disordered" evidence="1">
    <location>
        <begin position="1"/>
        <end position="39"/>
    </location>
</feature>
<evidence type="ECO:0000256" key="1">
    <source>
        <dbReference type="SAM" id="MobiDB-lite"/>
    </source>
</evidence>
<dbReference type="Proteomes" id="UP000813423">
    <property type="component" value="Unassembled WGS sequence"/>
</dbReference>
<gene>
    <name evidence="2" type="ORF">KXV57_002138</name>
</gene>
<dbReference type="EMBL" id="JAIBSC010000015">
    <property type="protein sequence ID" value="KAH1909038.1"/>
    <property type="molecule type" value="Genomic_DNA"/>
</dbReference>
<sequence>MAEPNEVRNAHLASKSIPQRRKPRKLRHKRPVSHGLDEEIEKEAIVDTPASQRETVVFKTSEDQSNFEDALEEDSSVIEAQLQPVPERQRQTNRYKPFRDEEEGDVAEGGGAPATAERQRLRRGRHGDRTLIQSNIIDGAGRTVGESQDLVLNRAEGVVGRVTDTSGRVLGQPSEQSDQPKKEKDEPLKLRLDLNLDLEVQLKAKISGDVTLTLLLVYALSYNEVGYSLRLIKRK</sequence>
<comment type="caution">
    <text evidence="2">The sequence shown here is derived from an EMBL/GenBank/DDBJ whole genome shotgun (WGS) entry which is preliminary data.</text>
</comment>
<dbReference type="AlphaFoldDB" id="A0A9P8SW87"/>
<feature type="compositionally biased region" description="Basic residues" evidence="1">
    <location>
        <begin position="18"/>
        <end position="32"/>
    </location>
</feature>
<proteinExistence type="predicted"/>
<evidence type="ECO:0000313" key="3">
    <source>
        <dbReference type="Proteomes" id="UP000813423"/>
    </source>
</evidence>
<feature type="region of interest" description="Disordered" evidence="1">
    <location>
        <begin position="82"/>
        <end position="123"/>
    </location>
</feature>
<dbReference type="PANTHER" id="PTHR35587">
    <property type="entry name" value="EXPRESSED PROTEIN"/>
    <property type="match status" value="1"/>
</dbReference>
<dbReference type="PANTHER" id="PTHR35587:SF4">
    <property type="match status" value="1"/>
</dbReference>
<reference evidence="2" key="1">
    <citation type="submission" date="2021-08" db="EMBL/GenBank/DDBJ databases">
        <title>Global Aspergillus fumigatus from environmental and clinical sources.</title>
        <authorList>
            <person name="Barber A."/>
            <person name="Sae-Ong T."/>
        </authorList>
    </citation>
    <scope>NUCLEOTIDE SEQUENCE</scope>
    <source>
        <strain evidence="2">NRZ-2016-071</strain>
    </source>
</reference>